<dbReference type="SMART" id="SM00267">
    <property type="entry name" value="GGDEF"/>
    <property type="match status" value="1"/>
</dbReference>
<dbReference type="CDD" id="cd01948">
    <property type="entry name" value="EAL"/>
    <property type="match status" value="1"/>
</dbReference>
<evidence type="ECO:0000259" key="2">
    <source>
        <dbReference type="PROSITE" id="PS50887"/>
    </source>
</evidence>
<dbReference type="Proteomes" id="UP000264006">
    <property type="component" value="Chromosome"/>
</dbReference>
<dbReference type="Pfam" id="PF00563">
    <property type="entry name" value="EAL"/>
    <property type="match status" value="1"/>
</dbReference>
<dbReference type="Gene3D" id="3.20.20.450">
    <property type="entry name" value="EAL domain"/>
    <property type="match status" value="1"/>
</dbReference>
<dbReference type="GO" id="GO:0071111">
    <property type="term" value="F:cyclic-guanylate-specific phosphodiesterase activity"/>
    <property type="evidence" value="ECO:0007669"/>
    <property type="project" value="InterPro"/>
</dbReference>
<dbReference type="PANTHER" id="PTHR33121">
    <property type="entry name" value="CYCLIC DI-GMP PHOSPHODIESTERASE PDEF"/>
    <property type="match status" value="1"/>
</dbReference>
<accession>A0A346XVR4</accession>
<name>A0A346XVR4_9ACTN</name>
<dbReference type="Gene3D" id="3.30.70.270">
    <property type="match status" value="1"/>
</dbReference>
<dbReference type="Pfam" id="PF00990">
    <property type="entry name" value="GGDEF"/>
    <property type="match status" value="1"/>
</dbReference>
<evidence type="ECO:0000313" key="3">
    <source>
        <dbReference type="EMBL" id="AXV06311.1"/>
    </source>
</evidence>
<dbReference type="SUPFAM" id="SSF141868">
    <property type="entry name" value="EAL domain-like"/>
    <property type="match status" value="1"/>
</dbReference>
<dbReference type="KEGG" id="euz:DVS28_a1619"/>
<dbReference type="InterPro" id="IPR043128">
    <property type="entry name" value="Rev_trsase/Diguanyl_cyclase"/>
</dbReference>
<dbReference type="InterPro" id="IPR035919">
    <property type="entry name" value="EAL_sf"/>
</dbReference>
<proteinExistence type="predicted"/>
<keyword evidence="4" id="KW-1185">Reference proteome</keyword>
<dbReference type="SMART" id="SM00052">
    <property type="entry name" value="EAL"/>
    <property type="match status" value="1"/>
</dbReference>
<dbReference type="PROSITE" id="PS50887">
    <property type="entry name" value="GGDEF"/>
    <property type="match status" value="1"/>
</dbReference>
<feature type="domain" description="EAL" evidence="1">
    <location>
        <begin position="122"/>
        <end position="375"/>
    </location>
</feature>
<dbReference type="NCBIfam" id="TIGR00254">
    <property type="entry name" value="GGDEF"/>
    <property type="match status" value="1"/>
</dbReference>
<evidence type="ECO:0000313" key="4">
    <source>
        <dbReference type="Proteomes" id="UP000264006"/>
    </source>
</evidence>
<sequence>MGDDVLAEVGQRLASLGGRVDEVGRLGGDEFAVLLSAPTSAEVTAAADELAAEVAEAIARPVTHGDLVLDLSVSIGMARFPEHGDGPEELIRAADVAMYAAKGRGIPYLVYEGKLDRHRTRRLGLATDLRAALAEQALEVRFQPKVRFATGELIGAEALIRWSHPTLGFIPAGEIILIAEHAGLLRELTDFVLDRSGAHCATMQAEGFEFTVAVNLTERDIADVELPERIQAVIDAHGLAPGSISVEVTETALLTQEVEALGVLPRVADMGVQLAIDDFGTGFSSLSHLRKFPVNEIKIDMSFVDRMVIRPNDAVIVRSIVDLGHSLGMRVVAEGVETNEAWAMLEEFGTDVAQGNHVMKAIDAQSFVSWAIFWDQYREARGRGAMPPSRRGDLDDVIAVQLESFRATDAEQADVTES</sequence>
<feature type="domain" description="GGDEF" evidence="2">
    <location>
        <begin position="1"/>
        <end position="114"/>
    </location>
</feature>
<dbReference type="EMBL" id="CP031165">
    <property type="protein sequence ID" value="AXV06311.1"/>
    <property type="molecule type" value="Genomic_DNA"/>
</dbReference>
<dbReference type="InterPro" id="IPR000160">
    <property type="entry name" value="GGDEF_dom"/>
</dbReference>
<reference evidence="3 4" key="1">
    <citation type="submission" date="2018-09" db="EMBL/GenBank/DDBJ databases">
        <title>Complete genome sequence of Euzebya sp. DY32-46 isolated from seawater of Pacific Ocean.</title>
        <authorList>
            <person name="Xu L."/>
            <person name="Wu Y.-H."/>
            <person name="Xu X.-W."/>
        </authorList>
    </citation>
    <scope>NUCLEOTIDE SEQUENCE [LARGE SCALE GENOMIC DNA]</scope>
    <source>
        <strain evidence="3 4">DY32-46</strain>
    </source>
</reference>
<protein>
    <submittedName>
        <fullName evidence="3">Diguanylate cyclase/phosphodiesterase (GGDEF &amp; EAL domains) with PAS/PAC sensor(S)</fullName>
    </submittedName>
</protein>
<dbReference type="InterPro" id="IPR001633">
    <property type="entry name" value="EAL_dom"/>
</dbReference>
<dbReference type="CDD" id="cd01949">
    <property type="entry name" value="GGDEF"/>
    <property type="match status" value="1"/>
</dbReference>
<evidence type="ECO:0000259" key="1">
    <source>
        <dbReference type="PROSITE" id="PS50883"/>
    </source>
</evidence>
<dbReference type="PANTHER" id="PTHR33121:SF70">
    <property type="entry name" value="SIGNALING PROTEIN YKOW"/>
    <property type="match status" value="1"/>
</dbReference>
<dbReference type="InterPro" id="IPR029787">
    <property type="entry name" value="Nucleotide_cyclase"/>
</dbReference>
<dbReference type="SUPFAM" id="SSF55073">
    <property type="entry name" value="Nucleotide cyclase"/>
    <property type="match status" value="1"/>
</dbReference>
<organism evidence="3 4">
    <name type="scientific">Euzebya pacifica</name>
    <dbReference type="NCBI Taxonomy" id="1608957"/>
    <lineage>
        <taxon>Bacteria</taxon>
        <taxon>Bacillati</taxon>
        <taxon>Actinomycetota</taxon>
        <taxon>Nitriliruptoria</taxon>
        <taxon>Euzebyales</taxon>
    </lineage>
</organism>
<dbReference type="AlphaFoldDB" id="A0A346XVR4"/>
<dbReference type="PROSITE" id="PS50883">
    <property type="entry name" value="EAL"/>
    <property type="match status" value="1"/>
</dbReference>
<dbReference type="InterPro" id="IPR050706">
    <property type="entry name" value="Cyclic-di-GMP_PDE-like"/>
</dbReference>
<gene>
    <name evidence="3" type="ORF">DVS28_a1619</name>
</gene>